<reference evidence="3" key="2">
    <citation type="submission" date="2022-06" db="UniProtKB">
        <authorList>
            <consortium name="EnsemblMetazoa"/>
        </authorList>
    </citation>
    <scope>IDENTIFICATION</scope>
</reference>
<accession>A0A8R2NV63</accession>
<comment type="caution">
    <text evidence="1">Lacks conserved residue(s) required for the propagation of feature annotation.</text>
</comment>
<dbReference type="InterPro" id="IPR000742">
    <property type="entry name" value="EGF"/>
</dbReference>
<dbReference type="GeneID" id="115034479"/>
<dbReference type="PROSITE" id="PS01186">
    <property type="entry name" value="EGF_2"/>
    <property type="match status" value="4"/>
</dbReference>
<evidence type="ECO:0000313" key="3">
    <source>
        <dbReference type="EnsemblMetazoa" id="XP_029347461.1"/>
    </source>
</evidence>
<dbReference type="SMART" id="SM00181">
    <property type="entry name" value="EGF"/>
    <property type="match status" value="4"/>
</dbReference>
<evidence type="ECO:0000313" key="4">
    <source>
        <dbReference type="Proteomes" id="UP000007819"/>
    </source>
</evidence>
<keyword evidence="1" id="KW-0245">EGF-like domain</keyword>
<dbReference type="EnsemblMetazoa" id="XM_029491601.1">
    <property type="protein sequence ID" value="XP_029347461.1"/>
    <property type="gene ID" value="LOC115034479"/>
</dbReference>
<dbReference type="PANTHER" id="PTHR22963:SF39">
    <property type="entry name" value="DUMPY"/>
    <property type="match status" value="1"/>
</dbReference>
<dbReference type="Proteomes" id="UP000007819">
    <property type="component" value="Chromosome A3"/>
</dbReference>
<feature type="domain" description="EGF-like" evidence="2">
    <location>
        <begin position="101"/>
        <end position="139"/>
    </location>
</feature>
<sequence>MPNLCGPFSNCSIIKNHVVCLCQYGYTGTPPNCKPDCVISSECAPNKACVNQRCTDPCSGLCAPNSHCRVINHKAICVCKPGFSGDPMKRCLKTEKCSDNNTNPCDKNPCGPYSVCRSYDKQPVCSCQAGYMGLPPNCRPECTLNADCNRTKVCVNNRCTNPCPGSCAPQAFCSVVDHKPLCMCPEGFTGDPFKICSLPCKTPICNLIMLDFLSILS</sequence>
<dbReference type="KEGG" id="api:115034479"/>
<keyword evidence="1" id="KW-1015">Disulfide bond</keyword>
<dbReference type="SUPFAM" id="SSF90148">
    <property type="entry name" value="DPY module"/>
    <property type="match status" value="2"/>
</dbReference>
<proteinExistence type="predicted"/>
<keyword evidence="4" id="KW-1185">Reference proteome</keyword>
<name>A0A8R2NV63_ACYPI</name>
<feature type="domain" description="EGF-like" evidence="2">
    <location>
        <begin position="55"/>
        <end position="92"/>
    </location>
</feature>
<evidence type="ECO:0000256" key="1">
    <source>
        <dbReference type="PROSITE-ProRule" id="PRU00076"/>
    </source>
</evidence>
<feature type="disulfide bond" evidence="1">
    <location>
        <begin position="58"/>
        <end position="68"/>
    </location>
</feature>
<organism evidence="3 4">
    <name type="scientific">Acyrthosiphon pisum</name>
    <name type="common">Pea aphid</name>
    <dbReference type="NCBI Taxonomy" id="7029"/>
    <lineage>
        <taxon>Eukaryota</taxon>
        <taxon>Metazoa</taxon>
        <taxon>Ecdysozoa</taxon>
        <taxon>Arthropoda</taxon>
        <taxon>Hexapoda</taxon>
        <taxon>Insecta</taxon>
        <taxon>Pterygota</taxon>
        <taxon>Neoptera</taxon>
        <taxon>Paraneoptera</taxon>
        <taxon>Hemiptera</taxon>
        <taxon>Sternorrhyncha</taxon>
        <taxon>Aphidomorpha</taxon>
        <taxon>Aphidoidea</taxon>
        <taxon>Aphididae</taxon>
        <taxon>Macrosiphini</taxon>
        <taxon>Acyrthosiphon</taxon>
    </lineage>
</organism>
<dbReference type="Pfam" id="PF21164">
    <property type="entry name" value="Dumpy_DPY"/>
    <property type="match status" value="2"/>
</dbReference>
<dbReference type="PANTHER" id="PTHR22963">
    <property type="entry name" value="ENDOGLIN-RELATED"/>
    <property type="match status" value="1"/>
</dbReference>
<reference evidence="4" key="1">
    <citation type="submission" date="2010-06" db="EMBL/GenBank/DDBJ databases">
        <authorList>
            <person name="Jiang H."/>
            <person name="Abraham K."/>
            <person name="Ali S."/>
            <person name="Alsbrooks S.L."/>
            <person name="Anim B.N."/>
            <person name="Anosike U.S."/>
            <person name="Attaway T."/>
            <person name="Bandaranaike D.P."/>
            <person name="Battles P.K."/>
            <person name="Bell S.N."/>
            <person name="Bell A.V."/>
            <person name="Beltran B."/>
            <person name="Bickham C."/>
            <person name="Bustamante Y."/>
            <person name="Caleb T."/>
            <person name="Canada A."/>
            <person name="Cardenas V."/>
            <person name="Carter K."/>
            <person name="Chacko J."/>
            <person name="Chandrabose M.N."/>
            <person name="Chavez D."/>
            <person name="Chavez A."/>
            <person name="Chen L."/>
            <person name="Chu H.-S."/>
            <person name="Claassen K.J."/>
            <person name="Cockrell R."/>
            <person name="Collins M."/>
            <person name="Cooper J.A."/>
            <person name="Cree A."/>
            <person name="Curry S.M."/>
            <person name="Da Y."/>
            <person name="Dao M.D."/>
            <person name="Das B."/>
            <person name="Davila M.-L."/>
            <person name="Davy-Carroll L."/>
            <person name="Denson S."/>
            <person name="Dinh H."/>
            <person name="Ebong V.E."/>
            <person name="Edwards J.R."/>
            <person name="Egan A."/>
            <person name="El-Daye J."/>
            <person name="Escobedo L."/>
            <person name="Fernandez S."/>
            <person name="Fernando P.R."/>
            <person name="Flagg N."/>
            <person name="Forbes L.D."/>
            <person name="Fowler R.G."/>
            <person name="Fu Q."/>
            <person name="Gabisi R.A."/>
            <person name="Ganer J."/>
            <person name="Garbino Pronczuk A."/>
            <person name="Garcia R.M."/>
            <person name="Garner T."/>
            <person name="Garrett T.E."/>
            <person name="Gonzalez D.A."/>
            <person name="Hamid H."/>
            <person name="Hawkins E.S."/>
            <person name="Hirani K."/>
            <person name="Hogues M.E."/>
            <person name="Hollins B."/>
            <person name="Hsiao C.-H."/>
            <person name="Jabil R."/>
            <person name="James M.L."/>
            <person name="Jhangiani S.N."/>
            <person name="Johnson B."/>
            <person name="Johnson Q."/>
            <person name="Joshi V."/>
            <person name="Kalu J.B."/>
            <person name="Kam C."/>
            <person name="Kashfia A."/>
            <person name="Keebler J."/>
            <person name="Kisamo H."/>
            <person name="Kovar C.L."/>
            <person name="Lago L.A."/>
            <person name="Lai C.-Y."/>
            <person name="Laidlaw J."/>
            <person name="Lara F."/>
            <person name="Le T.-K."/>
            <person name="Lee S.L."/>
            <person name="Legall F.H."/>
            <person name="Lemon S.J."/>
            <person name="Lewis L.R."/>
            <person name="Li B."/>
            <person name="Liu Y."/>
            <person name="Liu Y.-S."/>
            <person name="Lopez J."/>
            <person name="Lozado R.J."/>
            <person name="Lu J."/>
            <person name="Madu R.C."/>
            <person name="Maheshwari M."/>
            <person name="Maheshwari R."/>
            <person name="Malloy K."/>
            <person name="Martinez E."/>
            <person name="Mathew T."/>
            <person name="Mercado I.C."/>
            <person name="Mercado C."/>
            <person name="Meyer B."/>
            <person name="Montgomery K."/>
            <person name="Morgan M.B."/>
            <person name="Munidasa M."/>
            <person name="Nazareth L.V."/>
            <person name="Nelson J."/>
            <person name="Ng B.M."/>
            <person name="Nguyen N.B."/>
            <person name="Nguyen P.Q."/>
            <person name="Nguyen T."/>
            <person name="Obregon M."/>
            <person name="Okwuonu G.O."/>
            <person name="Onwere C.G."/>
            <person name="Orozco G."/>
            <person name="Parra A."/>
            <person name="Patel S."/>
            <person name="Patil S."/>
            <person name="Perez A."/>
            <person name="Perez Y."/>
            <person name="Pham C."/>
            <person name="Primus E.L."/>
            <person name="Pu L.-L."/>
            <person name="Puazo M."/>
            <person name="Qin X."/>
            <person name="Quiroz J.B."/>
            <person name="Reese J."/>
            <person name="Richards S."/>
            <person name="Rives C.M."/>
            <person name="Robberts R."/>
            <person name="Ruiz S.J."/>
            <person name="Ruiz M.J."/>
            <person name="Santibanez J."/>
            <person name="Schneider B.W."/>
            <person name="Sisson I."/>
            <person name="Smith M."/>
            <person name="Sodergren E."/>
            <person name="Song X.-Z."/>
            <person name="Song B.B."/>
            <person name="Summersgill H."/>
            <person name="Thelus R."/>
            <person name="Thornton R.D."/>
            <person name="Trejos Z.Y."/>
            <person name="Usmani K."/>
            <person name="Vattathil S."/>
            <person name="Villasana D."/>
            <person name="Walker D.L."/>
            <person name="Wang S."/>
            <person name="Wang K."/>
            <person name="White C.S."/>
            <person name="Williams A.C."/>
            <person name="Williamson J."/>
            <person name="Wilson K."/>
            <person name="Woghiren I.O."/>
            <person name="Woodworth J.R."/>
            <person name="Worley K.C."/>
            <person name="Wright R.A."/>
            <person name="Wu W."/>
            <person name="Young L."/>
            <person name="Zhang L."/>
            <person name="Zhang J."/>
            <person name="Zhu Y."/>
            <person name="Muzny D.M."/>
            <person name="Weinstock G."/>
            <person name="Gibbs R.A."/>
        </authorList>
    </citation>
    <scope>NUCLEOTIDE SEQUENCE [LARGE SCALE GENOMIC DNA]</scope>
    <source>
        <strain evidence="4">LSR1</strain>
    </source>
</reference>
<dbReference type="AlphaFoldDB" id="A0A8R2NV63"/>
<dbReference type="OrthoDB" id="4405280at2759"/>
<dbReference type="InterPro" id="IPR048407">
    <property type="entry name" value="Dumpy_DPY"/>
</dbReference>
<dbReference type="PROSITE" id="PS50026">
    <property type="entry name" value="EGF_3"/>
    <property type="match status" value="2"/>
</dbReference>
<evidence type="ECO:0000259" key="2">
    <source>
        <dbReference type="PROSITE" id="PS50026"/>
    </source>
</evidence>
<protein>
    <recommendedName>
        <fullName evidence="2">EGF-like domain-containing protein</fullName>
    </recommendedName>
</protein>
<dbReference type="RefSeq" id="XP_029347461.1">
    <property type="nucleotide sequence ID" value="XM_029491601.1"/>
</dbReference>